<dbReference type="AlphaFoldDB" id="A0A8W8HXI4"/>
<keyword evidence="5" id="KW-1185">Reference proteome</keyword>
<dbReference type="Pfam" id="PF02297">
    <property type="entry name" value="COX6B"/>
    <property type="match status" value="1"/>
</dbReference>
<evidence type="ECO:0000256" key="3">
    <source>
        <dbReference type="ARBA" id="ARBA00023157"/>
    </source>
</evidence>
<protein>
    <recommendedName>
        <fullName evidence="6">Cytochrome c oxidase assembly factor 6-like protein</fullName>
    </recommendedName>
</protein>
<dbReference type="EnsemblMetazoa" id="G11514.1">
    <property type="protein sequence ID" value="G11514.1:cds"/>
    <property type="gene ID" value="G11514"/>
</dbReference>
<reference evidence="4" key="1">
    <citation type="submission" date="2022-08" db="UniProtKB">
        <authorList>
            <consortium name="EnsemblMetazoa"/>
        </authorList>
    </citation>
    <scope>IDENTIFICATION</scope>
    <source>
        <strain evidence="4">05x7-T-G4-1.051#20</strain>
    </source>
</reference>
<comment type="subcellular location">
    <subcellularLocation>
        <location evidence="1">Mitochondrion</location>
    </subcellularLocation>
</comment>
<evidence type="ECO:0000256" key="1">
    <source>
        <dbReference type="ARBA" id="ARBA00004173"/>
    </source>
</evidence>
<dbReference type="Proteomes" id="UP000005408">
    <property type="component" value="Unassembled WGS sequence"/>
</dbReference>
<name>A0A8W8HXI4_MAGGI</name>
<evidence type="ECO:0000256" key="2">
    <source>
        <dbReference type="ARBA" id="ARBA00023128"/>
    </source>
</evidence>
<dbReference type="SUPFAM" id="SSF47694">
    <property type="entry name" value="Cytochrome c oxidase subunit h"/>
    <property type="match status" value="1"/>
</dbReference>
<dbReference type="PANTHER" id="PTHR46690:SF1">
    <property type="entry name" value="CYTOCHROME C OXIDASE ASSEMBLY FACTOR 6 HOMOLOG"/>
    <property type="match status" value="1"/>
</dbReference>
<dbReference type="GO" id="GO:0008535">
    <property type="term" value="P:respiratory chain complex IV assembly"/>
    <property type="evidence" value="ECO:0007669"/>
    <property type="project" value="InterPro"/>
</dbReference>
<dbReference type="Gene3D" id="1.10.10.140">
    <property type="entry name" value="Cytochrome c oxidase, subunit VIb"/>
    <property type="match status" value="1"/>
</dbReference>
<dbReference type="GO" id="GO:0005739">
    <property type="term" value="C:mitochondrion"/>
    <property type="evidence" value="ECO:0007669"/>
    <property type="project" value="UniProtKB-SubCell"/>
</dbReference>
<accession>A0A8W8HXI4</accession>
<proteinExistence type="predicted"/>
<dbReference type="InterPro" id="IPR048280">
    <property type="entry name" value="COX6B-like"/>
</dbReference>
<keyword evidence="2" id="KW-0496">Mitochondrion</keyword>
<evidence type="ECO:0000313" key="4">
    <source>
        <dbReference type="EnsemblMetazoa" id="G11514.1:cds"/>
    </source>
</evidence>
<dbReference type="GO" id="GO:0042775">
    <property type="term" value="P:mitochondrial ATP synthesis coupled electron transport"/>
    <property type="evidence" value="ECO:0007669"/>
    <property type="project" value="TreeGrafter"/>
</dbReference>
<evidence type="ECO:0000313" key="5">
    <source>
        <dbReference type="Proteomes" id="UP000005408"/>
    </source>
</evidence>
<dbReference type="PROSITE" id="PS51808">
    <property type="entry name" value="CHCH"/>
    <property type="match status" value="1"/>
</dbReference>
<dbReference type="InterPro" id="IPR036549">
    <property type="entry name" value="CX6/COA6-like_sf"/>
</dbReference>
<sequence length="85" mass="10263">MSSDSALAPNKKAREICWSYRDKLFDCLDKYNDDLSKCTEEIQGVENNCKKMWSKYFLKRRNYLQFREKVEKEGFQYTDPESDKK</sequence>
<dbReference type="PANTHER" id="PTHR46690">
    <property type="entry name" value="CYTOCHROME C OXIDASE ASSEMBLY FACTOR 6 HOMOLOG"/>
    <property type="match status" value="1"/>
</dbReference>
<organism evidence="4 5">
    <name type="scientific">Magallana gigas</name>
    <name type="common">Pacific oyster</name>
    <name type="synonym">Crassostrea gigas</name>
    <dbReference type="NCBI Taxonomy" id="29159"/>
    <lineage>
        <taxon>Eukaryota</taxon>
        <taxon>Metazoa</taxon>
        <taxon>Spiralia</taxon>
        <taxon>Lophotrochozoa</taxon>
        <taxon>Mollusca</taxon>
        <taxon>Bivalvia</taxon>
        <taxon>Autobranchia</taxon>
        <taxon>Pteriomorphia</taxon>
        <taxon>Ostreida</taxon>
        <taxon>Ostreoidea</taxon>
        <taxon>Ostreidae</taxon>
        <taxon>Magallana</taxon>
    </lineage>
</organism>
<evidence type="ECO:0008006" key="6">
    <source>
        <dbReference type="Google" id="ProtNLM"/>
    </source>
</evidence>
<dbReference type="InterPro" id="IPR042289">
    <property type="entry name" value="COA6"/>
</dbReference>
<keyword evidence="3" id="KW-1015">Disulfide bond</keyword>